<feature type="domain" description="Major facilitator superfamily (MFS) profile" evidence="5">
    <location>
        <begin position="250"/>
        <end position="444"/>
    </location>
</feature>
<organism evidence="6 7">
    <name type="scientific">Aureobasidium melanogenum</name>
    <name type="common">Aureobasidium pullulans var. melanogenum</name>
    <dbReference type="NCBI Taxonomy" id="46634"/>
    <lineage>
        <taxon>Eukaryota</taxon>
        <taxon>Fungi</taxon>
        <taxon>Dikarya</taxon>
        <taxon>Ascomycota</taxon>
        <taxon>Pezizomycotina</taxon>
        <taxon>Dothideomycetes</taxon>
        <taxon>Dothideomycetidae</taxon>
        <taxon>Dothideales</taxon>
        <taxon>Saccotheciaceae</taxon>
        <taxon>Aureobasidium</taxon>
    </lineage>
</organism>
<name>A0A9P8G486_AURME</name>
<feature type="transmembrane region" description="Helical" evidence="4">
    <location>
        <begin position="205"/>
        <end position="223"/>
    </location>
</feature>
<evidence type="ECO:0000256" key="3">
    <source>
        <dbReference type="SAM" id="MobiDB-lite"/>
    </source>
</evidence>
<dbReference type="InterPro" id="IPR011701">
    <property type="entry name" value="MFS"/>
</dbReference>
<keyword evidence="4" id="KW-0812">Transmembrane</keyword>
<dbReference type="GO" id="GO:0016020">
    <property type="term" value="C:membrane"/>
    <property type="evidence" value="ECO:0007669"/>
    <property type="project" value="UniProtKB-SubCell"/>
</dbReference>
<dbReference type="InterPro" id="IPR020846">
    <property type="entry name" value="MFS_dom"/>
</dbReference>
<evidence type="ECO:0000259" key="5">
    <source>
        <dbReference type="PROSITE" id="PS50850"/>
    </source>
</evidence>
<dbReference type="Pfam" id="PF07690">
    <property type="entry name" value="MFS_1"/>
    <property type="match status" value="1"/>
</dbReference>
<feature type="transmembrane region" description="Helical" evidence="4">
    <location>
        <begin position="43"/>
        <end position="64"/>
    </location>
</feature>
<reference evidence="6" key="2">
    <citation type="submission" date="2021-08" db="EMBL/GenBank/DDBJ databases">
        <authorList>
            <person name="Gostincar C."/>
            <person name="Sun X."/>
            <person name="Song Z."/>
            <person name="Gunde-Cimerman N."/>
        </authorList>
    </citation>
    <scope>NUCLEOTIDE SEQUENCE</scope>
    <source>
        <strain evidence="6">EXF-9298</strain>
    </source>
</reference>
<feature type="transmembrane region" description="Helical" evidence="4">
    <location>
        <begin position="140"/>
        <end position="160"/>
    </location>
</feature>
<keyword evidence="4" id="KW-1133">Transmembrane helix</keyword>
<feature type="transmembrane region" description="Helical" evidence="4">
    <location>
        <begin position="116"/>
        <end position="134"/>
    </location>
</feature>
<dbReference type="Proteomes" id="UP000729357">
    <property type="component" value="Unassembled WGS sequence"/>
</dbReference>
<feature type="transmembrane region" description="Helical" evidence="4">
    <location>
        <begin position="250"/>
        <end position="272"/>
    </location>
</feature>
<evidence type="ECO:0000256" key="1">
    <source>
        <dbReference type="ARBA" id="ARBA00004141"/>
    </source>
</evidence>
<keyword evidence="7" id="KW-1185">Reference proteome</keyword>
<dbReference type="PROSITE" id="PS50850">
    <property type="entry name" value="MFS"/>
    <property type="match status" value="1"/>
</dbReference>
<dbReference type="SUPFAM" id="SSF103473">
    <property type="entry name" value="MFS general substrate transporter"/>
    <property type="match status" value="1"/>
</dbReference>
<evidence type="ECO:0000313" key="6">
    <source>
        <dbReference type="EMBL" id="KAG9988833.1"/>
    </source>
</evidence>
<evidence type="ECO:0000256" key="2">
    <source>
        <dbReference type="ARBA" id="ARBA00006727"/>
    </source>
</evidence>
<sequence>MVSQEQPTESIQLQERPHLPADGSSDTPNETFSLPPVDEGRDAWLCLFGCFIIESLVWGFPASFGIFQEYYTSHDPFAEHSSGIAAIGTTSLGIIYLSGPLMFGGLAYWPHLRKHATYAGLLCMTVSLIASSFANAVWQLLLTQGVLYAIGGSLLYSPTVTYVDEWFVRRKGLAYGVMWAGSGFAGASIPYLMSWVLDRWSFRTALRMWAIVLVLLVLPFLHFTRPRVPVNAASSAPRPRFDFSFLKSRLFIIYSLGNAIEGLGYFLPSIWLPTYARSIGSSNTIATATLALLNASAVLGCIILGLVIDRTHITTAILLSTLGALLSVFVFWGLASSTGMLLAFAITYGFFAGSFSTTWSGIIKEVMASKPDTHPSLVFGFLAMGRGIGSICSGPVSDALVRMTSSSARSKLGYSSDYNLLIIMTGVTAAVGGLSWGARRFMWV</sequence>
<dbReference type="EMBL" id="JAHFXS010000123">
    <property type="protein sequence ID" value="KAG9988833.1"/>
    <property type="molecule type" value="Genomic_DNA"/>
</dbReference>
<feature type="transmembrane region" description="Helical" evidence="4">
    <location>
        <begin position="284"/>
        <end position="308"/>
    </location>
</feature>
<dbReference type="Gene3D" id="1.20.1250.20">
    <property type="entry name" value="MFS general substrate transporter like domains"/>
    <property type="match status" value="2"/>
</dbReference>
<accession>A0A9P8G486</accession>
<feature type="transmembrane region" description="Helical" evidence="4">
    <location>
        <begin position="418"/>
        <end position="438"/>
    </location>
</feature>
<gene>
    <name evidence="6" type="ORF">KCU98_g2328</name>
</gene>
<reference evidence="6" key="1">
    <citation type="journal article" date="2021" name="J Fungi (Basel)">
        <title>Virulence traits and population genomics of the black yeast Aureobasidium melanogenum.</title>
        <authorList>
            <person name="Cernosa A."/>
            <person name="Sun X."/>
            <person name="Gostincar C."/>
            <person name="Fang C."/>
            <person name="Gunde-Cimerman N."/>
            <person name="Song Z."/>
        </authorList>
    </citation>
    <scope>NUCLEOTIDE SEQUENCE</scope>
    <source>
        <strain evidence="6">EXF-9298</strain>
    </source>
</reference>
<feature type="non-terminal residue" evidence="6">
    <location>
        <position position="444"/>
    </location>
</feature>
<dbReference type="InterPro" id="IPR036259">
    <property type="entry name" value="MFS_trans_sf"/>
</dbReference>
<comment type="subcellular location">
    <subcellularLocation>
        <location evidence="1">Membrane</location>
        <topology evidence="1">Multi-pass membrane protein</topology>
    </subcellularLocation>
</comment>
<feature type="region of interest" description="Disordered" evidence="3">
    <location>
        <begin position="1"/>
        <end position="33"/>
    </location>
</feature>
<feature type="transmembrane region" description="Helical" evidence="4">
    <location>
        <begin position="375"/>
        <end position="396"/>
    </location>
</feature>
<feature type="transmembrane region" description="Helical" evidence="4">
    <location>
        <begin position="172"/>
        <end position="193"/>
    </location>
</feature>
<feature type="transmembrane region" description="Helical" evidence="4">
    <location>
        <begin position="315"/>
        <end position="335"/>
    </location>
</feature>
<feature type="transmembrane region" description="Helical" evidence="4">
    <location>
        <begin position="341"/>
        <end position="363"/>
    </location>
</feature>
<evidence type="ECO:0000256" key="4">
    <source>
        <dbReference type="SAM" id="Phobius"/>
    </source>
</evidence>
<dbReference type="PANTHER" id="PTHR11360:SF287">
    <property type="entry name" value="MFS MONOCARBOXYLATE TRANSPORTER"/>
    <property type="match status" value="1"/>
</dbReference>
<protein>
    <submittedName>
        <fullName evidence="6">MFS monocarboxylate transporter</fullName>
    </submittedName>
</protein>
<keyword evidence="4" id="KW-0472">Membrane</keyword>
<dbReference type="AlphaFoldDB" id="A0A9P8G486"/>
<evidence type="ECO:0000313" key="7">
    <source>
        <dbReference type="Proteomes" id="UP000729357"/>
    </source>
</evidence>
<feature type="transmembrane region" description="Helical" evidence="4">
    <location>
        <begin position="84"/>
        <end position="109"/>
    </location>
</feature>
<comment type="caution">
    <text evidence="6">The sequence shown here is derived from an EMBL/GenBank/DDBJ whole genome shotgun (WGS) entry which is preliminary data.</text>
</comment>
<dbReference type="InterPro" id="IPR050327">
    <property type="entry name" value="Proton-linked_MCT"/>
</dbReference>
<feature type="compositionally biased region" description="Polar residues" evidence="3">
    <location>
        <begin position="1"/>
        <end position="13"/>
    </location>
</feature>
<comment type="similarity">
    <text evidence="2">Belongs to the major facilitator superfamily. Monocarboxylate porter (TC 2.A.1.13) family.</text>
</comment>
<proteinExistence type="inferred from homology"/>
<dbReference type="PANTHER" id="PTHR11360">
    <property type="entry name" value="MONOCARBOXYLATE TRANSPORTER"/>
    <property type="match status" value="1"/>
</dbReference>
<dbReference type="GO" id="GO:0022857">
    <property type="term" value="F:transmembrane transporter activity"/>
    <property type="evidence" value="ECO:0007669"/>
    <property type="project" value="InterPro"/>
</dbReference>